<keyword evidence="2" id="KW-1133">Transmembrane helix</keyword>
<gene>
    <name evidence="3" type="ORF">SAMN05444271_15812</name>
</gene>
<dbReference type="EMBL" id="FNYR01000058">
    <property type="protein sequence ID" value="SEJ36761.1"/>
    <property type="molecule type" value="Genomic_DNA"/>
</dbReference>
<evidence type="ECO:0000256" key="1">
    <source>
        <dbReference type="SAM" id="Coils"/>
    </source>
</evidence>
<feature type="transmembrane region" description="Helical" evidence="2">
    <location>
        <begin position="171"/>
        <end position="188"/>
    </location>
</feature>
<keyword evidence="2" id="KW-0812">Transmembrane</keyword>
<dbReference type="OrthoDB" id="376490at2157"/>
<dbReference type="Proteomes" id="UP000198888">
    <property type="component" value="Unassembled WGS sequence"/>
</dbReference>
<feature type="coiled-coil region" evidence="1">
    <location>
        <begin position="69"/>
        <end position="113"/>
    </location>
</feature>
<proteinExistence type="predicted"/>
<dbReference type="RefSeq" id="WP_162551636.1">
    <property type="nucleotide sequence ID" value="NZ_CP024845.1"/>
</dbReference>
<protein>
    <submittedName>
        <fullName evidence="3">Uncharacterized protein</fullName>
    </submittedName>
</protein>
<feature type="transmembrane region" description="Helical" evidence="2">
    <location>
        <begin position="136"/>
        <end position="159"/>
    </location>
</feature>
<dbReference type="AlphaFoldDB" id="A0A1H6Y6A0"/>
<organism evidence="3 4">
    <name type="scientific">Halohasta litchfieldiae</name>
    <dbReference type="NCBI Taxonomy" id="1073996"/>
    <lineage>
        <taxon>Archaea</taxon>
        <taxon>Methanobacteriati</taxon>
        <taxon>Methanobacteriota</taxon>
        <taxon>Stenosarchaea group</taxon>
        <taxon>Halobacteria</taxon>
        <taxon>Halobacteriales</taxon>
        <taxon>Haloferacaceae</taxon>
        <taxon>Halohasta</taxon>
    </lineage>
</organism>
<accession>A0A1H6Y6A0</accession>
<feature type="coiled-coil region" evidence="1">
    <location>
        <begin position="4"/>
        <end position="31"/>
    </location>
</feature>
<reference evidence="3 4" key="1">
    <citation type="submission" date="2016-10" db="EMBL/GenBank/DDBJ databases">
        <authorList>
            <person name="de Groot N.N."/>
        </authorList>
    </citation>
    <scope>NUCLEOTIDE SEQUENCE [LARGE SCALE GENOMIC DNA]</scope>
    <source>
        <strain evidence="3 4">DSM 22187</strain>
    </source>
</reference>
<sequence length="275" mass="32387">MVKVTSSKEELAELIHQREQLEQERQEIINNETNDDNINKVREIDRKIENINYELHGSRSSNYSLRTHKNKLENQEQEFIHKLNKLDEKQDEILSKEEKIRQLEETARGLIKRTTSASLGKQFSERKDQLEQNLEYWKYASIGSILVLLLFAGFIYYDISTSTTTTIDTNIAKVFLILSVSVAVWFTVSNYRRQKILMEEYEFRARMALSLDGYREILRDEQISEDSEIVAEFVRDTMDKIYLNPQENALNLDEGGDDSLIDRQRPSRSILPWLR</sequence>
<name>A0A1H6Y6A0_9EURY</name>
<evidence type="ECO:0000313" key="3">
    <source>
        <dbReference type="EMBL" id="SEJ36761.1"/>
    </source>
</evidence>
<dbReference type="GeneID" id="43932708"/>
<keyword evidence="4" id="KW-1185">Reference proteome</keyword>
<keyword evidence="1" id="KW-0175">Coiled coil</keyword>
<evidence type="ECO:0000313" key="4">
    <source>
        <dbReference type="Proteomes" id="UP000198888"/>
    </source>
</evidence>
<keyword evidence="2" id="KW-0472">Membrane</keyword>
<evidence type="ECO:0000256" key="2">
    <source>
        <dbReference type="SAM" id="Phobius"/>
    </source>
</evidence>